<dbReference type="Proteomes" id="UP001153954">
    <property type="component" value="Unassembled WGS sequence"/>
</dbReference>
<sequence>MKTCIKQIRKENRLVQFFWLKAHVGTPSNEWADELAKKAALRKKTAPDYEKFPNSYVRRQIREETLRLWQDRYNSSKTYSVTKIFLPDVKTACKLARKTTPTFVDTQILTGHGGSVSVSLVSPGLTLLLNGSTQKISFKCKKIYPLVQKSDDDSDGAVAKKR</sequence>
<proteinExistence type="predicted"/>
<dbReference type="PROSITE" id="PS50879">
    <property type="entry name" value="RNASE_H_1"/>
    <property type="match status" value="1"/>
</dbReference>
<protein>
    <recommendedName>
        <fullName evidence="1">RNase H type-1 domain-containing protein</fullName>
    </recommendedName>
</protein>
<organism evidence="2 3">
    <name type="scientific">Euphydryas editha</name>
    <name type="common">Edith's checkerspot</name>
    <dbReference type="NCBI Taxonomy" id="104508"/>
    <lineage>
        <taxon>Eukaryota</taxon>
        <taxon>Metazoa</taxon>
        <taxon>Ecdysozoa</taxon>
        <taxon>Arthropoda</taxon>
        <taxon>Hexapoda</taxon>
        <taxon>Insecta</taxon>
        <taxon>Pterygota</taxon>
        <taxon>Neoptera</taxon>
        <taxon>Endopterygota</taxon>
        <taxon>Lepidoptera</taxon>
        <taxon>Glossata</taxon>
        <taxon>Ditrysia</taxon>
        <taxon>Papilionoidea</taxon>
        <taxon>Nymphalidae</taxon>
        <taxon>Nymphalinae</taxon>
        <taxon>Euphydryas</taxon>
    </lineage>
</organism>
<name>A0AAU9UVU1_EUPED</name>
<dbReference type="EMBL" id="CAKOGL010000026">
    <property type="protein sequence ID" value="CAH2103789.1"/>
    <property type="molecule type" value="Genomic_DNA"/>
</dbReference>
<reference evidence="2" key="1">
    <citation type="submission" date="2022-03" db="EMBL/GenBank/DDBJ databases">
        <authorList>
            <person name="Tunstrom K."/>
        </authorList>
    </citation>
    <scope>NUCLEOTIDE SEQUENCE</scope>
</reference>
<comment type="caution">
    <text evidence="2">The sequence shown here is derived from an EMBL/GenBank/DDBJ whole genome shotgun (WGS) entry which is preliminary data.</text>
</comment>
<dbReference type="Gene3D" id="3.30.420.10">
    <property type="entry name" value="Ribonuclease H-like superfamily/Ribonuclease H"/>
    <property type="match status" value="1"/>
</dbReference>
<dbReference type="GO" id="GO:0003676">
    <property type="term" value="F:nucleic acid binding"/>
    <property type="evidence" value="ECO:0007669"/>
    <property type="project" value="InterPro"/>
</dbReference>
<dbReference type="GO" id="GO:0004523">
    <property type="term" value="F:RNA-DNA hybrid ribonuclease activity"/>
    <property type="evidence" value="ECO:0007669"/>
    <property type="project" value="InterPro"/>
</dbReference>
<evidence type="ECO:0000313" key="3">
    <source>
        <dbReference type="Proteomes" id="UP001153954"/>
    </source>
</evidence>
<dbReference type="AlphaFoldDB" id="A0AAU9UVU1"/>
<dbReference type="InterPro" id="IPR012337">
    <property type="entry name" value="RNaseH-like_sf"/>
</dbReference>
<dbReference type="SUPFAM" id="SSF53098">
    <property type="entry name" value="Ribonuclease H-like"/>
    <property type="match status" value="1"/>
</dbReference>
<gene>
    <name evidence="2" type="ORF">EEDITHA_LOCUS18256</name>
</gene>
<keyword evidence="3" id="KW-1185">Reference proteome</keyword>
<evidence type="ECO:0000313" key="2">
    <source>
        <dbReference type="EMBL" id="CAH2103789.1"/>
    </source>
</evidence>
<evidence type="ECO:0000259" key="1">
    <source>
        <dbReference type="PROSITE" id="PS50879"/>
    </source>
</evidence>
<dbReference type="InterPro" id="IPR036397">
    <property type="entry name" value="RNaseH_sf"/>
</dbReference>
<feature type="domain" description="RNase H type-1" evidence="1">
    <location>
        <begin position="1"/>
        <end position="41"/>
    </location>
</feature>
<dbReference type="InterPro" id="IPR002156">
    <property type="entry name" value="RNaseH_domain"/>
</dbReference>
<accession>A0AAU9UVU1</accession>